<proteinExistence type="predicted"/>
<organism evidence="1 2">
    <name type="scientific">Exidia glandulosa HHB12029</name>
    <dbReference type="NCBI Taxonomy" id="1314781"/>
    <lineage>
        <taxon>Eukaryota</taxon>
        <taxon>Fungi</taxon>
        <taxon>Dikarya</taxon>
        <taxon>Basidiomycota</taxon>
        <taxon>Agaricomycotina</taxon>
        <taxon>Agaricomycetes</taxon>
        <taxon>Auriculariales</taxon>
        <taxon>Exidiaceae</taxon>
        <taxon>Exidia</taxon>
    </lineage>
</organism>
<reference evidence="1 2" key="1">
    <citation type="journal article" date="2016" name="Mol. Biol. Evol.">
        <title>Comparative Genomics of Early-Diverging Mushroom-Forming Fungi Provides Insights into the Origins of Lignocellulose Decay Capabilities.</title>
        <authorList>
            <person name="Nagy L.G."/>
            <person name="Riley R."/>
            <person name="Tritt A."/>
            <person name="Adam C."/>
            <person name="Daum C."/>
            <person name="Floudas D."/>
            <person name="Sun H."/>
            <person name="Yadav J.S."/>
            <person name="Pangilinan J."/>
            <person name="Larsson K.H."/>
            <person name="Matsuura K."/>
            <person name="Barry K."/>
            <person name="Labutti K."/>
            <person name="Kuo R."/>
            <person name="Ohm R.A."/>
            <person name="Bhattacharya S.S."/>
            <person name="Shirouzu T."/>
            <person name="Yoshinaga Y."/>
            <person name="Martin F.M."/>
            <person name="Grigoriev I.V."/>
            <person name="Hibbett D.S."/>
        </authorList>
    </citation>
    <scope>NUCLEOTIDE SEQUENCE [LARGE SCALE GENOMIC DNA]</scope>
    <source>
        <strain evidence="1 2">HHB12029</strain>
    </source>
</reference>
<dbReference type="AlphaFoldDB" id="A0A165Q494"/>
<accession>A0A165Q494</accession>
<dbReference type="EMBL" id="KV425885">
    <property type="protein sequence ID" value="KZW03056.1"/>
    <property type="molecule type" value="Genomic_DNA"/>
</dbReference>
<protein>
    <submittedName>
        <fullName evidence="1">Uncharacterized protein</fullName>
    </submittedName>
</protein>
<dbReference type="InParanoid" id="A0A165Q494"/>
<name>A0A165Q494_EXIGL</name>
<sequence length="122" mass="13701">MSTQQLEPVFWLALCARTSANERRRGLPLSGCSNIRRSEAWTATLQARIAGLQYARRWLTTSTAQVASCTLRERAQLFHVIERAKSVKTGVESLSADRAPESSVWRRRDPPATAQELQCSQI</sequence>
<evidence type="ECO:0000313" key="1">
    <source>
        <dbReference type="EMBL" id="KZW03056.1"/>
    </source>
</evidence>
<keyword evidence="2" id="KW-1185">Reference proteome</keyword>
<dbReference type="Proteomes" id="UP000077266">
    <property type="component" value="Unassembled WGS sequence"/>
</dbReference>
<evidence type="ECO:0000313" key="2">
    <source>
        <dbReference type="Proteomes" id="UP000077266"/>
    </source>
</evidence>
<gene>
    <name evidence="1" type="ORF">EXIGLDRAFT_319460</name>
</gene>